<keyword evidence="1" id="KW-1185">Reference proteome</keyword>
<evidence type="ECO:0000313" key="2">
    <source>
        <dbReference type="RefSeq" id="XP_022344810.1"/>
    </source>
</evidence>
<reference evidence="2" key="1">
    <citation type="submission" date="2025-08" db="UniProtKB">
        <authorList>
            <consortium name="RefSeq"/>
        </authorList>
    </citation>
    <scope>IDENTIFICATION</scope>
    <source>
        <tissue evidence="2">Whole sample</tissue>
    </source>
</reference>
<name>A0A8B8EXQ8_CRAVI</name>
<dbReference type="RefSeq" id="XP_022344810.1">
    <property type="nucleotide sequence ID" value="XM_022489102.1"/>
</dbReference>
<dbReference type="Proteomes" id="UP000694844">
    <property type="component" value="Chromosome 5"/>
</dbReference>
<evidence type="ECO:0000313" key="1">
    <source>
        <dbReference type="Proteomes" id="UP000694844"/>
    </source>
</evidence>
<sequence length="109" mass="12400">MFTKTNEGNVDVCPVTKETWEARAEAKKADCGGQSVYHCLSDIKGRKWEKCVQRTLVIEGNCPIFTSDGFIDWKPCHTSISKCPNTSYVSDKVYKYSWCYGNNTLNPYL</sequence>
<dbReference type="GeneID" id="111137587"/>
<dbReference type="AlphaFoldDB" id="A0A8B8EXQ8"/>
<proteinExistence type="predicted"/>
<accession>A0A8B8EXQ8</accession>
<gene>
    <name evidence="2" type="primary">LOC111137587</name>
</gene>
<organism evidence="1 2">
    <name type="scientific">Crassostrea virginica</name>
    <name type="common">Eastern oyster</name>
    <dbReference type="NCBI Taxonomy" id="6565"/>
    <lineage>
        <taxon>Eukaryota</taxon>
        <taxon>Metazoa</taxon>
        <taxon>Spiralia</taxon>
        <taxon>Lophotrochozoa</taxon>
        <taxon>Mollusca</taxon>
        <taxon>Bivalvia</taxon>
        <taxon>Autobranchia</taxon>
        <taxon>Pteriomorphia</taxon>
        <taxon>Ostreida</taxon>
        <taxon>Ostreoidea</taxon>
        <taxon>Ostreidae</taxon>
        <taxon>Crassostrea</taxon>
    </lineage>
</organism>
<protein>
    <submittedName>
        <fullName evidence="2">Uncharacterized protein LOC111137587 isoform X2</fullName>
    </submittedName>
</protein>